<proteinExistence type="predicted"/>
<sequence>MSGITTLLKNPPPSCYLDGMALGDGIDAITGEISASALDRNFETISVPSSGTSETVSFRLVNDVTELAESSAFGFSSSITFPLDDAEISVKGAFDFTSSTESSVSVTFIFLDWERHGQSKKINHPKLNDTASAGLPNDPTFRQKYGDYFVDQISYTTKFTAIWKCTAEKSSSIEKFKQELQVSGPLSSDASNIPDQVVGDTGEVDWVTAGDIGLSYEKFRKAASPVPYGVLLRHYSVVDPRVLPTIAMDNEVFSRLCHAFSDARLVLFLIGVAPGTSKIRFQRRSEITRIFTDVSARRMKFEQDANASLSTEQDANVLEQTLEDLAKMKELLWSRVERQDLVTGVRSWTYEHFKSNFKVDYEDDNGAWVRSSQGTESYNLGRTSEDLSKYAVQKKQVAEVKLDWSLFRKQVDALSFPGAEGVNGYLVGLSVDSCWTDGTDGWWCIGKELFLGGKQAKVEIKSEGTRGMHWRLFAHYIPSSEYDE</sequence>
<protein>
    <submittedName>
        <fullName evidence="1">Uncharacterized protein</fullName>
    </submittedName>
</protein>
<evidence type="ECO:0000313" key="1">
    <source>
        <dbReference type="EMBL" id="KAJ3482410.1"/>
    </source>
</evidence>
<comment type="caution">
    <text evidence="1">The sequence shown here is derived from an EMBL/GenBank/DDBJ whole genome shotgun (WGS) entry which is preliminary data.</text>
</comment>
<keyword evidence="2" id="KW-1185">Reference proteome</keyword>
<name>A0AAD5V1P6_9APHY</name>
<dbReference type="AlphaFoldDB" id="A0AAD5V1P6"/>
<accession>A0AAD5V1P6</accession>
<dbReference type="Proteomes" id="UP001212997">
    <property type="component" value="Unassembled WGS sequence"/>
</dbReference>
<evidence type="ECO:0000313" key="2">
    <source>
        <dbReference type="Proteomes" id="UP001212997"/>
    </source>
</evidence>
<organism evidence="1 2">
    <name type="scientific">Meripilus lineatus</name>
    <dbReference type="NCBI Taxonomy" id="2056292"/>
    <lineage>
        <taxon>Eukaryota</taxon>
        <taxon>Fungi</taxon>
        <taxon>Dikarya</taxon>
        <taxon>Basidiomycota</taxon>
        <taxon>Agaricomycotina</taxon>
        <taxon>Agaricomycetes</taxon>
        <taxon>Polyporales</taxon>
        <taxon>Meripilaceae</taxon>
        <taxon>Meripilus</taxon>
    </lineage>
</organism>
<dbReference type="EMBL" id="JANAWD010000274">
    <property type="protein sequence ID" value="KAJ3482410.1"/>
    <property type="molecule type" value="Genomic_DNA"/>
</dbReference>
<reference evidence="1" key="1">
    <citation type="submission" date="2022-07" db="EMBL/GenBank/DDBJ databases">
        <title>Genome Sequence of Physisporinus lineatus.</title>
        <authorList>
            <person name="Buettner E."/>
        </authorList>
    </citation>
    <scope>NUCLEOTIDE SEQUENCE</scope>
    <source>
        <strain evidence="1">VT162</strain>
    </source>
</reference>
<gene>
    <name evidence="1" type="ORF">NLI96_g7000</name>
</gene>